<dbReference type="PROSITE" id="PS50005">
    <property type="entry name" value="TPR"/>
    <property type="match status" value="2"/>
</dbReference>
<reference evidence="3" key="1">
    <citation type="submission" date="2022-10" db="EMBL/GenBank/DDBJ databases">
        <title>Chitinophaga sp. nov., isolated from soil.</title>
        <authorList>
            <person name="Jeon C.O."/>
        </authorList>
    </citation>
    <scope>NUCLEOTIDE SEQUENCE</scope>
    <source>
        <strain evidence="3">R8</strain>
    </source>
</reference>
<dbReference type="PANTHER" id="PTHR12558:SF13">
    <property type="entry name" value="CELL DIVISION CYCLE PROTEIN 27 HOMOLOG"/>
    <property type="match status" value="1"/>
</dbReference>
<accession>A0ABY6J0E7</accession>
<dbReference type="Proteomes" id="UP001162741">
    <property type="component" value="Chromosome"/>
</dbReference>
<evidence type="ECO:0000256" key="2">
    <source>
        <dbReference type="SAM" id="SignalP"/>
    </source>
</evidence>
<gene>
    <name evidence="3" type="ORF">MKQ68_23220</name>
</gene>
<dbReference type="Gene3D" id="1.25.40.10">
    <property type="entry name" value="Tetratricopeptide repeat domain"/>
    <property type="match status" value="1"/>
</dbReference>
<evidence type="ECO:0000256" key="1">
    <source>
        <dbReference type="PROSITE-ProRule" id="PRU00339"/>
    </source>
</evidence>
<feature type="repeat" description="TPR" evidence="1">
    <location>
        <begin position="56"/>
        <end position="89"/>
    </location>
</feature>
<name>A0ABY6J0E7_9BACT</name>
<keyword evidence="1" id="KW-0802">TPR repeat</keyword>
<sequence length="383" mass="43932">MKCIVTTSLLLALLPVFANAQMQDPVNPAIVMEYMQSQLYDQAAIYLKERVEPDNAKQLSTLGYCYYMSAQFSEAETTFHQVLSLDSNSTQAHFYLGGIQMQRSQPEAAVHHYFKLIALQPGSANYHKLLSHACAEAKKPDSAFTFLKEAARLNPKDAKTIGSLGNEYVDRKMYVQADSVLNTFLAMDSTQFQVTAAAVRSAYFQRQYKRVTTIGNYLMQSHVMSPLTFTYVSAAAYYDRQYELCIRTYEYLQLMNQAPEMVLYYGALAHSALKQYDKSNDLLNVCVNLAKSKNLEDYYGAMADNYEKVKQYKTAIAYQDSAYYLFRNPQRQYAIGRIYDAYLGNTTAARKYYHQYFVRAKPEDAQDSAIHRFVRDRMKQLTN</sequence>
<feature type="repeat" description="TPR" evidence="1">
    <location>
        <begin position="90"/>
        <end position="123"/>
    </location>
</feature>
<evidence type="ECO:0000313" key="3">
    <source>
        <dbReference type="EMBL" id="UYQ92995.1"/>
    </source>
</evidence>
<dbReference type="RefSeq" id="WP_264281149.1">
    <property type="nucleotide sequence ID" value="NZ_CP107006.1"/>
</dbReference>
<organism evidence="3 4">
    <name type="scientific">Chitinophaga horti</name>
    <dbReference type="NCBI Taxonomy" id="2920382"/>
    <lineage>
        <taxon>Bacteria</taxon>
        <taxon>Pseudomonadati</taxon>
        <taxon>Bacteroidota</taxon>
        <taxon>Chitinophagia</taxon>
        <taxon>Chitinophagales</taxon>
        <taxon>Chitinophagaceae</taxon>
        <taxon>Chitinophaga</taxon>
    </lineage>
</organism>
<dbReference type="SUPFAM" id="SSF48452">
    <property type="entry name" value="TPR-like"/>
    <property type="match status" value="2"/>
</dbReference>
<evidence type="ECO:0000313" key="4">
    <source>
        <dbReference type="Proteomes" id="UP001162741"/>
    </source>
</evidence>
<feature type="signal peptide" evidence="2">
    <location>
        <begin position="1"/>
        <end position="20"/>
    </location>
</feature>
<keyword evidence="4" id="KW-1185">Reference proteome</keyword>
<dbReference type="PANTHER" id="PTHR12558">
    <property type="entry name" value="CELL DIVISION CYCLE 16,23,27"/>
    <property type="match status" value="1"/>
</dbReference>
<dbReference type="SMART" id="SM00028">
    <property type="entry name" value="TPR"/>
    <property type="match status" value="5"/>
</dbReference>
<protein>
    <recommendedName>
        <fullName evidence="5">Tetratricopeptide repeat protein</fullName>
    </recommendedName>
</protein>
<dbReference type="EMBL" id="CP107006">
    <property type="protein sequence ID" value="UYQ92995.1"/>
    <property type="molecule type" value="Genomic_DNA"/>
</dbReference>
<feature type="chain" id="PRO_5047548477" description="Tetratricopeptide repeat protein" evidence="2">
    <location>
        <begin position="21"/>
        <end position="383"/>
    </location>
</feature>
<proteinExistence type="predicted"/>
<dbReference type="InterPro" id="IPR019734">
    <property type="entry name" value="TPR_rpt"/>
</dbReference>
<keyword evidence="2" id="KW-0732">Signal</keyword>
<evidence type="ECO:0008006" key="5">
    <source>
        <dbReference type="Google" id="ProtNLM"/>
    </source>
</evidence>
<dbReference type="InterPro" id="IPR011990">
    <property type="entry name" value="TPR-like_helical_dom_sf"/>
</dbReference>